<dbReference type="SMART" id="SM00645">
    <property type="entry name" value="Pept_C1"/>
    <property type="match status" value="1"/>
</dbReference>
<dbReference type="Proteomes" id="UP000192578">
    <property type="component" value="Unassembled WGS sequence"/>
</dbReference>
<evidence type="ECO:0000256" key="5">
    <source>
        <dbReference type="SAM" id="SignalP"/>
    </source>
</evidence>
<dbReference type="InterPro" id="IPR038765">
    <property type="entry name" value="Papain-like_cys_pep_sf"/>
</dbReference>
<dbReference type="CDD" id="cd02620">
    <property type="entry name" value="Peptidase_C1A_CathepsinB"/>
    <property type="match status" value="1"/>
</dbReference>
<keyword evidence="2" id="KW-0645">Protease</keyword>
<dbReference type="PANTHER" id="PTHR12411">
    <property type="entry name" value="CYSTEINE PROTEASE FAMILY C1-RELATED"/>
    <property type="match status" value="1"/>
</dbReference>
<evidence type="ECO:0000256" key="4">
    <source>
        <dbReference type="ARBA" id="ARBA00022807"/>
    </source>
</evidence>
<keyword evidence="4" id="KW-0788">Thiol protease</keyword>
<keyword evidence="5" id="KW-0732">Signal</keyword>
<dbReference type="InterPro" id="IPR013128">
    <property type="entry name" value="Peptidase_C1A"/>
</dbReference>
<name>A0A1W0X271_HYPEX</name>
<proteinExistence type="inferred from homology"/>
<accession>A0A1W0X271</accession>
<reference evidence="8" key="1">
    <citation type="submission" date="2017-01" db="EMBL/GenBank/DDBJ databases">
        <title>Comparative genomics of anhydrobiosis in the tardigrade Hypsibius dujardini.</title>
        <authorList>
            <person name="Yoshida Y."/>
            <person name="Koutsovoulos G."/>
            <person name="Laetsch D."/>
            <person name="Stevens L."/>
            <person name="Kumar S."/>
            <person name="Horikawa D."/>
            <person name="Ishino K."/>
            <person name="Komine S."/>
            <person name="Tomita M."/>
            <person name="Blaxter M."/>
            <person name="Arakawa K."/>
        </authorList>
    </citation>
    <scope>NUCLEOTIDE SEQUENCE [LARGE SCALE GENOMIC DNA]</scope>
    <source>
        <strain evidence="8">Z151</strain>
    </source>
</reference>
<dbReference type="Pfam" id="PF00112">
    <property type="entry name" value="Peptidase_C1"/>
    <property type="match status" value="1"/>
</dbReference>
<comment type="similarity">
    <text evidence="1">Belongs to the peptidase C1 family.</text>
</comment>
<feature type="chain" id="PRO_5018601115" evidence="5">
    <location>
        <begin position="23"/>
        <end position="365"/>
    </location>
</feature>
<dbReference type="GO" id="GO:0006508">
    <property type="term" value="P:proteolysis"/>
    <property type="evidence" value="ECO:0007669"/>
    <property type="project" value="UniProtKB-KW"/>
</dbReference>
<evidence type="ECO:0000256" key="1">
    <source>
        <dbReference type="ARBA" id="ARBA00008455"/>
    </source>
</evidence>
<gene>
    <name evidence="7" type="ORF">BV898_04655</name>
</gene>
<evidence type="ECO:0000259" key="6">
    <source>
        <dbReference type="SMART" id="SM00645"/>
    </source>
</evidence>
<dbReference type="PRINTS" id="PR00705">
    <property type="entry name" value="PAPAIN"/>
</dbReference>
<evidence type="ECO:0000256" key="3">
    <source>
        <dbReference type="ARBA" id="ARBA00022801"/>
    </source>
</evidence>
<keyword evidence="8" id="KW-1185">Reference proteome</keyword>
<evidence type="ECO:0000313" key="7">
    <source>
        <dbReference type="EMBL" id="OQV21450.1"/>
    </source>
</evidence>
<organism evidence="7 8">
    <name type="scientific">Hypsibius exemplaris</name>
    <name type="common">Freshwater tardigrade</name>
    <dbReference type="NCBI Taxonomy" id="2072580"/>
    <lineage>
        <taxon>Eukaryota</taxon>
        <taxon>Metazoa</taxon>
        <taxon>Ecdysozoa</taxon>
        <taxon>Tardigrada</taxon>
        <taxon>Eutardigrada</taxon>
        <taxon>Parachela</taxon>
        <taxon>Hypsibioidea</taxon>
        <taxon>Hypsibiidae</taxon>
        <taxon>Hypsibius</taxon>
    </lineage>
</organism>
<dbReference type="AlphaFoldDB" id="A0A1W0X271"/>
<dbReference type="InterPro" id="IPR000169">
    <property type="entry name" value="Pept_cys_AS"/>
</dbReference>
<dbReference type="PROSITE" id="PS00639">
    <property type="entry name" value="THIOL_PROTEASE_HIS"/>
    <property type="match status" value="1"/>
</dbReference>
<comment type="caution">
    <text evidence="7">The sequence shown here is derived from an EMBL/GenBank/DDBJ whole genome shotgun (WGS) entry which is preliminary data.</text>
</comment>
<dbReference type="OrthoDB" id="10058785at2759"/>
<feature type="signal peptide" evidence="5">
    <location>
        <begin position="1"/>
        <end position="22"/>
    </location>
</feature>
<dbReference type="InterPro" id="IPR000668">
    <property type="entry name" value="Peptidase_C1A_C"/>
</dbReference>
<dbReference type="GO" id="GO:0008234">
    <property type="term" value="F:cysteine-type peptidase activity"/>
    <property type="evidence" value="ECO:0007669"/>
    <property type="project" value="UniProtKB-KW"/>
</dbReference>
<protein>
    <submittedName>
        <fullName evidence="7">Cathepsin B</fullName>
    </submittedName>
</protein>
<sequence length="365" mass="40381">MSARRLIIIWIACLSALPLRDCKIKNKIGFLSPTRVFKIINEVNGDQNRTWRAGQTRFRSDQRAFAGSLGTKILSDREVATMPVSPFPALFTRKIAVPVEFDARVRWPNCSTLHDIRDQGGCGSCWAHAVAESLSDRICIASSHQNETVHISVQDLMTCCTTCGGCHGGIVEYAFGHFVSVGIVTGGDYMTRKGCQSYSVAPETWDRTINATPGCSKHCFAGYRTPYSRDLHKGSSWHVVAKLGSATSYPMNASAKMRTVVNDAVRDIQVEIMTNGPVTCSMRIYEDFQHYRTGVYAFVTGELLAGHAMKIIGWGVDEDSKLPYWLLANSWGTDWGEGGFARVRRGVNECGIESRINAGMPRKSY</sequence>
<dbReference type="PROSITE" id="PS00139">
    <property type="entry name" value="THIOL_PROTEASE_CYS"/>
    <property type="match status" value="1"/>
</dbReference>
<keyword evidence="3" id="KW-0378">Hydrolase</keyword>
<dbReference type="Gene3D" id="3.90.70.10">
    <property type="entry name" value="Cysteine proteinases"/>
    <property type="match status" value="1"/>
</dbReference>
<dbReference type="EMBL" id="MTYJ01000023">
    <property type="protein sequence ID" value="OQV21450.1"/>
    <property type="molecule type" value="Genomic_DNA"/>
</dbReference>
<feature type="domain" description="Peptidase C1A papain C-terminal" evidence="6">
    <location>
        <begin position="97"/>
        <end position="360"/>
    </location>
</feature>
<dbReference type="InterPro" id="IPR025660">
    <property type="entry name" value="Pept_his_AS"/>
</dbReference>
<dbReference type="SUPFAM" id="SSF54001">
    <property type="entry name" value="Cysteine proteinases"/>
    <property type="match status" value="1"/>
</dbReference>
<evidence type="ECO:0000313" key="8">
    <source>
        <dbReference type="Proteomes" id="UP000192578"/>
    </source>
</evidence>
<evidence type="ECO:0000256" key="2">
    <source>
        <dbReference type="ARBA" id="ARBA00022670"/>
    </source>
</evidence>